<feature type="region of interest" description="Disordered" evidence="1">
    <location>
        <begin position="1273"/>
        <end position="1293"/>
    </location>
</feature>
<evidence type="ECO:0000256" key="1">
    <source>
        <dbReference type="SAM" id="MobiDB-lite"/>
    </source>
</evidence>
<dbReference type="GeneID" id="67019937"/>
<feature type="compositionally biased region" description="Polar residues" evidence="1">
    <location>
        <begin position="1536"/>
        <end position="1547"/>
    </location>
</feature>
<feature type="region of interest" description="Disordered" evidence="1">
    <location>
        <begin position="784"/>
        <end position="813"/>
    </location>
</feature>
<organism evidence="4 5">
    <name type="scientific">Alternaria atra</name>
    <dbReference type="NCBI Taxonomy" id="119953"/>
    <lineage>
        <taxon>Eukaryota</taxon>
        <taxon>Fungi</taxon>
        <taxon>Dikarya</taxon>
        <taxon>Ascomycota</taxon>
        <taxon>Pezizomycotina</taxon>
        <taxon>Dothideomycetes</taxon>
        <taxon>Pleosporomycetidae</taxon>
        <taxon>Pleosporales</taxon>
        <taxon>Pleosporineae</taxon>
        <taxon>Pleosporaceae</taxon>
        <taxon>Alternaria</taxon>
        <taxon>Alternaria sect. Ulocladioides</taxon>
    </lineage>
</organism>
<gene>
    <name evidence="4" type="ORF">ALTATR162_LOCUS7889</name>
</gene>
<dbReference type="RefSeq" id="XP_043171452.1">
    <property type="nucleotide sequence ID" value="XM_043315517.1"/>
</dbReference>
<dbReference type="PANTHER" id="PTHR38795">
    <property type="entry name" value="DUF6604 DOMAIN-CONTAINING PROTEIN"/>
    <property type="match status" value="1"/>
</dbReference>
<feature type="compositionally biased region" description="Basic and acidic residues" evidence="1">
    <location>
        <begin position="1484"/>
        <end position="1496"/>
    </location>
</feature>
<dbReference type="Proteomes" id="UP000676310">
    <property type="component" value="Unassembled WGS sequence"/>
</dbReference>
<dbReference type="EMBL" id="CAJRGZ010000022">
    <property type="protein sequence ID" value="CAG5174883.1"/>
    <property type="molecule type" value="Genomic_DNA"/>
</dbReference>
<protein>
    <recommendedName>
        <fullName evidence="3">DUF6604 domain-containing protein</fullName>
    </recommendedName>
</protein>
<keyword evidence="2" id="KW-0812">Transmembrane</keyword>
<feature type="transmembrane region" description="Helical" evidence="2">
    <location>
        <begin position="84"/>
        <end position="103"/>
    </location>
</feature>
<feature type="compositionally biased region" description="Basic residues" evidence="1">
    <location>
        <begin position="1278"/>
        <end position="1289"/>
    </location>
</feature>
<dbReference type="Pfam" id="PF20253">
    <property type="entry name" value="DUF6604"/>
    <property type="match status" value="1"/>
</dbReference>
<keyword evidence="2" id="KW-0472">Membrane</keyword>
<evidence type="ECO:0000259" key="3">
    <source>
        <dbReference type="Pfam" id="PF20253"/>
    </source>
</evidence>
<proteinExistence type="predicted"/>
<feature type="compositionally biased region" description="Basic and acidic residues" evidence="1">
    <location>
        <begin position="1550"/>
        <end position="1562"/>
    </location>
</feature>
<reference evidence="4" key="1">
    <citation type="submission" date="2021-05" db="EMBL/GenBank/DDBJ databases">
        <authorList>
            <person name="Stam R."/>
        </authorList>
    </citation>
    <scope>NUCLEOTIDE SEQUENCE</scope>
    <source>
        <strain evidence="4">CS162</strain>
    </source>
</reference>
<dbReference type="InterPro" id="IPR046539">
    <property type="entry name" value="DUF6604"/>
</dbReference>
<dbReference type="Gene3D" id="3.40.30.10">
    <property type="entry name" value="Glutaredoxin"/>
    <property type="match status" value="1"/>
</dbReference>
<dbReference type="OrthoDB" id="5238236at2759"/>
<sequence>MLNQAAKKFSKMHVRRNPNLSIQATAHYSQLSPPPQSATSSAFLSPTVPSRRGLLARSPPPSPSLPSLLPKHGKKTTQPSHSKLVKRILIGCCGVAFLLWIVLRQIYANSQGAATYEDGSDEEWEMVGGSQLPHEPVALALQDAKGKMRWTVSIPSDYEFPLRPAQYRDICHQSMEVSKEISQEAKASAGFAKRMLNYYQQDQYYIDVQEAEQQGLLPSTKATGRPKGFVEDEAIKDGISTEGLKVCDRTLTYVMETEDAGFGNTLMRLWMSYGLAKAEKRAFFVDDTRWPYGKYSSYFQPPPSANCLPPPPSHIVPCPHTARHIVVSGATLKSTFGHSFTDEWEDPTKMGVQRQSKIFNLARTGYEALFKLRSDDEAYVLQRALDMYGEVKSEGGLSIAMHVRHGDKHPMEYQYQKDYIPLARYVDTARDLYIDLVEVPRHTTSKMILASDDPLVYDSPELGPNSIRAQDRIVLATKAALEAAQSQPKKNTWIDEITGWEGGFYRDVFFSLGQPVGNAEDLKKVNDDKVAAPESAMKLRELVGRAYLLDLSVLGKADTVVYKDKWINTERQRLSKQFNVPISQDTPPGFPINTLPIQRALASLSLSHPQNLERAIDLFYKNFWAKWNDPIKLENLLAILTTVLGSEEEAMKVVERTKTEEVKKKKKGKKGYRIPLQKQEQLVNAIAATSVPLADTSGINDLDDAIRLRREITQYHKHNNTADLGHEYFNGSLEALMAALKGLIPGINKVQDHKNDKSTFVFIQIPTRPKTSQDEQDVLLEKLRKRDRSDLEEDGQQHRTSTPKAKKKVPIPETNPLTAEEEQLRREFLVLCFLYNLNRIRDVVYEVWVLYHEGLVNAITAALVSDLAQDHVHQNVEALVEELDLLPRELATIIRQLFDKIQTAPDTRTQGLAIIPTEKALRHLFGLDAAALVKIYITETRSTENIVNDDIREHPLMLFLGFFDVIRKGNLKLPKWDHFTREMLLRQDTSQDYLPFGLSIVLDIQKAVSEDYRRMIRDLTEHGLDIARCILCHVDYEDRMWMKGTKPDYMCKEEIKISTILLKPLDRLLEWLQDLLNSQEKPMTASVFITVHATLAGLSMWHFNQIYHHTAIIKIQWFINGLAHLYNAACQIGGLNIWWPDLDYLINMHGSKVMFRGDPPTHPNDFLNRYLLSSHTSSRTMASDFRSTCNFLPRVSKEFGTKRGLQTELPLDAKIREYYGPNPDNDRWLRRHAVFNYLYRQKEATTDTPDDDIEEADQDLKDLQDTFANLATKITPPKPRRKGKNKSRVRKPDFNKQDEIHANLFGTMKSELQDSEVHSNFDFLSFYRRAYDLVLRIREEVLMSDEARRFRAEDMNANPDPPNFQLINDLFRALQIEPKTKKEKEAEAEEGAGQQLSTKVVPLKQIRRVAEMMLDLTRGKGDVELMRAKLRVKGDWEGLKASYAAEEAEKETPVVDDTIVQVEEEAVLAVAEDRAGVEAPLRLDDGDHRVKPKFEADGDSEDSPIYTPGSQLLGQEHAENDLEDILNQTTILEITDTATDVQDNEVPSGQEDRKNDIKRRYEADEDSEKSTAYLPSPGDQIDNSAEDTRSQRILTFVARKVEQSHSLDGQVRQIISTANSTSLAALIHADELYDAAPMARSPSGIKNGTRPKEVYDRITYSSTTSRKHHIITVHPSRTSKETKILALSQPRRGFFRRLTGTASKHHVAFRCYTRCGMARALHGQQTRLQRQMAIAVVELKKKKARRDSAELEKVWLGAGDGDGYMGKVWESESDVSLD</sequence>
<feature type="region of interest" description="Disordered" evidence="1">
    <location>
        <begin position="50"/>
        <end position="80"/>
    </location>
</feature>
<feature type="domain" description="DUF6604" evidence="3">
    <location>
        <begin position="656"/>
        <end position="880"/>
    </location>
</feature>
<keyword evidence="2" id="KW-1133">Transmembrane helix</keyword>
<feature type="region of interest" description="Disordered" evidence="1">
    <location>
        <begin position="1484"/>
        <end position="1511"/>
    </location>
</feature>
<name>A0A8J2IEU1_9PLEO</name>
<evidence type="ECO:0000256" key="2">
    <source>
        <dbReference type="SAM" id="Phobius"/>
    </source>
</evidence>
<evidence type="ECO:0000313" key="5">
    <source>
        <dbReference type="Proteomes" id="UP000676310"/>
    </source>
</evidence>
<comment type="caution">
    <text evidence="4">The sequence shown here is derived from an EMBL/GenBank/DDBJ whole genome shotgun (WGS) entry which is preliminary data.</text>
</comment>
<dbReference type="PANTHER" id="PTHR38795:SF1">
    <property type="entry name" value="DUF6604 DOMAIN-CONTAINING PROTEIN"/>
    <property type="match status" value="1"/>
</dbReference>
<accession>A0A8J2IEU1</accession>
<feature type="region of interest" description="Disordered" evidence="1">
    <location>
        <begin position="1536"/>
        <end position="1587"/>
    </location>
</feature>
<keyword evidence="5" id="KW-1185">Reference proteome</keyword>
<evidence type="ECO:0000313" key="4">
    <source>
        <dbReference type="EMBL" id="CAG5174883.1"/>
    </source>
</evidence>